<name>A0ABU5NC98_9RICK</name>
<dbReference type="CDD" id="cd11532">
    <property type="entry name" value="NTP-PPase_COG4997"/>
    <property type="match status" value="1"/>
</dbReference>
<keyword evidence="2" id="KW-1185">Reference proteome</keyword>
<sequence>MRKYTFNKLIRSKLPDRMAKEGVVVNSQKLEIEEYVVQLKQKIIEEANEVSEAKSREELITELADVLEVIYAIAESTEISQVEIEQARIEKREINGYFKPENYVHYIQVAHDNHKVIEYLENKNRPYKFT</sequence>
<accession>A0ABU5NC98</accession>
<dbReference type="EMBL" id="JARJFB010000048">
    <property type="protein sequence ID" value="MEA0970800.1"/>
    <property type="molecule type" value="Genomic_DNA"/>
</dbReference>
<reference evidence="1 2" key="1">
    <citation type="submission" date="2023-03" db="EMBL/GenBank/DDBJ databases">
        <title>Host association and intracellularity evolved multiple times independently in the Rickettsiales.</title>
        <authorList>
            <person name="Castelli M."/>
            <person name="Nardi T."/>
            <person name="Gammuto L."/>
            <person name="Bellinzona G."/>
            <person name="Sabaneyeva E."/>
            <person name="Potekhin A."/>
            <person name="Serra V."/>
            <person name="Petroni G."/>
            <person name="Sassera D."/>
        </authorList>
    </citation>
    <scope>NUCLEOTIDE SEQUENCE [LARGE SCALE GENOMIC DNA]</scope>
    <source>
        <strain evidence="1 2">Sr 2-6</strain>
    </source>
</reference>
<dbReference type="InterPro" id="IPR021130">
    <property type="entry name" value="PRib-ATP_PPHydrolase-like"/>
</dbReference>
<comment type="caution">
    <text evidence="1">The sequence shown here is derived from an EMBL/GenBank/DDBJ whole genome shotgun (WGS) entry which is preliminary data.</text>
</comment>
<evidence type="ECO:0000313" key="2">
    <source>
        <dbReference type="Proteomes" id="UP001291687"/>
    </source>
</evidence>
<evidence type="ECO:0000313" key="1">
    <source>
        <dbReference type="EMBL" id="MEA0970800.1"/>
    </source>
</evidence>
<proteinExistence type="predicted"/>
<dbReference type="InterPro" id="IPR038735">
    <property type="entry name" value="MSMEG_1276-like_NTP-PPase_dom"/>
</dbReference>
<protein>
    <submittedName>
        <fullName evidence="1">Nucleoside triphosphate pyrophosphohydrolase</fullName>
    </submittedName>
</protein>
<dbReference type="Proteomes" id="UP001291687">
    <property type="component" value="Unassembled WGS sequence"/>
</dbReference>
<gene>
    <name evidence="1" type="ORF">Megvenef_00769</name>
</gene>
<dbReference type="SUPFAM" id="SSF101386">
    <property type="entry name" value="all-alpha NTP pyrophosphatases"/>
    <property type="match status" value="1"/>
</dbReference>
<dbReference type="Pfam" id="PF01503">
    <property type="entry name" value="PRA-PH"/>
    <property type="match status" value="1"/>
</dbReference>
<organism evidence="1 2">
    <name type="scientific">Candidatus Megaera venefica</name>
    <dbReference type="NCBI Taxonomy" id="2055910"/>
    <lineage>
        <taxon>Bacteria</taxon>
        <taxon>Pseudomonadati</taxon>
        <taxon>Pseudomonadota</taxon>
        <taxon>Alphaproteobacteria</taxon>
        <taxon>Rickettsiales</taxon>
        <taxon>Rickettsiaceae</taxon>
        <taxon>Candidatus Megaera</taxon>
    </lineage>
</organism>
<dbReference type="RefSeq" id="WP_322776703.1">
    <property type="nucleotide sequence ID" value="NZ_JARJFB010000048.1"/>
</dbReference>